<reference evidence="1" key="1">
    <citation type="submission" date="2020-06" db="EMBL/GenBank/DDBJ databases">
        <title>Unique genomic features of the anaerobic methanotrophic archaea.</title>
        <authorList>
            <person name="Chadwick G.L."/>
            <person name="Skennerton C.T."/>
            <person name="Laso-Perez R."/>
            <person name="Leu A.O."/>
            <person name="Speth D.R."/>
            <person name="Yu H."/>
            <person name="Morgan-Lang C."/>
            <person name="Hatzenpichler R."/>
            <person name="Goudeau D."/>
            <person name="Malmstrom R."/>
            <person name="Brazelton W.J."/>
            <person name="Woyke T."/>
            <person name="Hallam S.J."/>
            <person name="Tyson G.W."/>
            <person name="Wegener G."/>
            <person name="Boetius A."/>
            <person name="Orphan V."/>
        </authorList>
    </citation>
    <scope>NUCLEOTIDE SEQUENCE</scope>
</reference>
<dbReference type="AlphaFoldDB" id="A0A7G9YGE5"/>
<protein>
    <submittedName>
        <fullName evidence="1">Uncharacterized protein</fullName>
    </submittedName>
</protein>
<dbReference type="EMBL" id="MT631240">
    <property type="protein sequence ID" value="QNO47079.1"/>
    <property type="molecule type" value="Genomic_DNA"/>
</dbReference>
<accession>A0A7G9YGE5</accession>
<organism evidence="1">
    <name type="scientific">Candidatus Methanogaster sp. ANME-2c ERB4</name>
    <dbReference type="NCBI Taxonomy" id="2759911"/>
    <lineage>
        <taxon>Archaea</taxon>
        <taxon>Methanobacteriati</taxon>
        <taxon>Methanobacteriota</taxon>
        <taxon>Stenosarchaea group</taxon>
        <taxon>Methanomicrobia</taxon>
        <taxon>Methanosarcinales</taxon>
        <taxon>ANME-2 cluster</taxon>
        <taxon>Candidatus Methanogasteraceae</taxon>
        <taxon>Candidatus Methanogaster</taxon>
    </lineage>
</organism>
<proteinExistence type="predicted"/>
<evidence type="ECO:0000313" key="1">
    <source>
        <dbReference type="EMBL" id="QNO47079.1"/>
    </source>
</evidence>
<gene>
    <name evidence="1" type="ORF">ONOHIMFI_00005</name>
</gene>
<name>A0A7G9YGE5_9EURY</name>
<sequence>MRNASIRATSEPGDLAIRTHLSDPAHAYLMGNPERQRQSPIPELVVGVRNFAAASVCKDHADAVYFSLDRFSLRARALREHVGAFDRRAALRNGKETSTYGRIMTVLATWARAKDFRQTPDDEGEAERLNTCQKTK</sequence>